<dbReference type="Proteomes" id="UP000070700">
    <property type="component" value="Unassembled WGS sequence"/>
</dbReference>
<gene>
    <name evidence="2" type="ORF">LY89DRAFT_293192</name>
</gene>
<dbReference type="OrthoDB" id="3553653at2759"/>
<reference evidence="2 3" key="1">
    <citation type="submission" date="2015-10" db="EMBL/GenBank/DDBJ databases">
        <title>Full genome of DAOMC 229536 Phialocephala scopiformis, a fungal endophyte of spruce producing the potent anti-insectan compound rugulosin.</title>
        <authorList>
            <consortium name="DOE Joint Genome Institute"/>
            <person name="Walker A.K."/>
            <person name="Frasz S.L."/>
            <person name="Seifert K.A."/>
            <person name="Miller J.D."/>
            <person name="Mondo S.J."/>
            <person name="Labutti K."/>
            <person name="Lipzen A."/>
            <person name="Dockter R."/>
            <person name="Kennedy M."/>
            <person name="Grigoriev I.V."/>
            <person name="Spatafora J.W."/>
        </authorList>
    </citation>
    <scope>NUCLEOTIDE SEQUENCE [LARGE SCALE GENOMIC DNA]</scope>
    <source>
        <strain evidence="2 3">CBS 120377</strain>
    </source>
</reference>
<dbReference type="AlphaFoldDB" id="A0A194XRE7"/>
<dbReference type="GeneID" id="28816252"/>
<dbReference type="Gene3D" id="3.40.390.10">
    <property type="entry name" value="Collagenase (Catalytic Domain)"/>
    <property type="match status" value="1"/>
</dbReference>
<dbReference type="EMBL" id="KQ947406">
    <property type="protein sequence ID" value="KUJ22302.1"/>
    <property type="molecule type" value="Genomic_DNA"/>
</dbReference>
<evidence type="ECO:0000313" key="3">
    <source>
        <dbReference type="Proteomes" id="UP000070700"/>
    </source>
</evidence>
<evidence type="ECO:0000259" key="1">
    <source>
        <dbReference type="Pfam" id="PF13933"/>
    </source>
</evidence>
<dbReference type="SUPFAM" id="SSF55486">
    <property type="entry name" value="Metalloproteases ('zincins'), catalytic domain"/>
    <property type="match status" value="1"/>
</dbReference>
<dbReference type="KEGG" id="psco:LY89DRAFT_293192"/>
<dbReference type="InParanoid" id="A0A194XRE7"/>
<sequence length="356" mass="40319">MNAQTTFVPGYNYDIPHTQWLGKDWNSDIWWGPFEWNYREIIANNFGRLRKVFSDDPPSGEYIYWYCWDYANQCAPGTVAYSWSTTWISLWRNHYTVFCNIALKFETLSKQIGRAAWSIDQQRIMENFQTNAGQVMFHEIWHYTMVSQPRTDDYAYRAEEVWDLALKQGTDYSYVNADSYALDAIAIYVQQYFSNSMSPVPRRVYRPPDDTVDGNVTSPVNATGVVLEEAPWQSWQPGIDMPVLKPDPDFWNEAIQPGGISALGADLHIVTDIYPIQTRCEDTDFFPITSIYPTPTASTEVIGATGTQCFCTCGLGSMADLIWATNGPTLTNWCAGVSTVVPVPSGFTITAKTDCS</sequence>
<organism evidence="2 3">
    <name type="scientific">Mollisia scopiformis</name>
    <name type="common">Conifer needle endophyte fungus</name>
    <name type="synonym">Phialocephala scopiformis</name>
    <dbReference type="NCBI Taxonomy" id="149040"/>
    <lineage>
        <taxon>Eukaryota</taxon>
        <taxon>Fungi</taxon>
        <taxon>Dikarya</taxon>
        <taxon>Ascomycota</taxon>
        <taxon>Pezizomycotina</taxon>
        <taxon>Leotiomycetes</taxon>
        <taxon>Helotiales</taxon>
        <taxon>Mollisiaceae</taxon>
        <taxon>Mollisia</taxon>
    </lineage>
</organism>
<proteinExistence type="predicted"/>
<evidence type="ECO:0000313" key="2">
    <source>
        <dbReference type="EMBL" id="KUJ22302.1"/>
    </source>
</evidence>
<dbReference type="Pfam" id="PF13933">
    <property type="entry name" value="HRXXH"/>
    <property type="match status" value="1"/>
</dbReference>
<name>A0A194XRE7_MOLSC</name>
<dbReference type="InterPro" id="IPR024079">
    <property type="entry name" value="MetalloPept_cat_dom_sf"/>
</dbReference>
<feature type="domain" description="Putative peptidase" evidence="1">
    <location>
        <begin position="63"/>
        <end position="190"/>
    </location>
</feature>
<dbReference type="GO" id="GO:0008237">
    <property type="term" value="F:metallopeptidase activity"/>
    <property type="evidence" value="ECO:0007669"/>
    <property type="project" value="InterPro"/>
</dbReference>
<protein>
    <recommendedName>
        <fullName evidence="1">Putative peptidase domain-containing protein</fullName>
    </recommendedName>
</protein>
<dbReference type="InterPro" id="IPR029482">
    <property type="entry name" value="HRXXH"/>
</dbReference>
<dbReference type="RefSeq" id="XP_018076657.1">
    <property type="nucleotide sequence ID" value="XM_018206526.1"/>
</dbReference>
<keyword evidence="3" id="KW-1185">Reference proteome</keyword>
<accession>A0A194XRE7</accession>